<name>A0A4R2HWU3_9ACTN</name>
<dbReference type="AlphaFoldDB" id="A0A4R2HWU3"/>
<gene>
    <name evidence="1" type="ORF">EV652_101451</name>
</gene>
<dbReference type="OrthoDB" id="583431at2"/>
<keyword evidence="2" id="KW-1185">Reference proteome</keyword>
<dbReference type="RefSeq" id="WP_132207244.1">
    <property type="nucleotide sequence ID" value="NZ_SLWN01000001.1"/>
</dbReference>
<dbReference type="EMBL" id="SLWN01000001">
    <property type="protein sequence ID" value="TCO35569.1"/>
    <property type="molecule type" value="Genomic_DNA"/>
</dbReference>
<dbReference type="InterPro" id="IPR046037">
    <property type="entry name" value="DUF5995"/>
</dbReference>
<evidence type="ECO:0000313" key="2">
    <source>
        <dbReference type="Proteomes" id="UP000294508"/>
    </source>
</evidence>
<evidence type="ECO:0000313" key="1">
    <source>
        <dbReference type="EMBL" id="TCO35569.1"/>
    </source>
</evidence>
<comment type="caution">
    <text evidence="1">The sequence shown here is derived from an EMBL/GenBank/DDBJ whole genome shotgun (WGS) entry which is preliminary data.</text>
</comment>
<organism evidence="1 2">
    <name type="scientific">Kribbella steppae</name>
    <dbReference type="NCBI Taxonomy" id="2512223"/>
    <lineage>
        <taxon>Bacteria</taxon>
        <taxon>Bacillati</taxon>
        <taxon>Actinomycetota</taxon>
        <taxon>Actinomycetes</taxon>
        <taxon>Propionibacteriales</taxon>
        <taxon>Kribbellaceae</taxon>
        <taxon>Kribbella</taxon>
    </lineage>
</organism>
<reference evidence="1 2" key="1">
    <citation type="journal article" date="2015" name="Stand. Genomic Sci.">
        <title>Genomic Encyclopedia of Bacterial and Archaeal Type Strains, Phase III: the genomes of soil and plant-associated and newly described type strains.</title>
        <authorList>
            <person name="Whitman W.B."/>
            <person name="Woyke T."/>
            <person name="Klenk H.P."/>
            <person name="Zhou Y."/>
            <person name="Lilburn T.G."/>
            <person name="Beck B.J."/>
            <person name="De Vos P."/>
            <person name="Vandamme P."/>
            <person name="Eisen J.A."/>
            <person name="Garrity G."/>
            <person name="Hugenholtz P."/>
            <person name="Kyrpides N.C."/>
        </authorList>
    </citation>
    <scope>NUCLEOTIDE SEQUENCE [LARGE SCALE GENOMIC DNA]</scope>
    <source>
        <strain evidence="1 2">VKM Ac-2572</strain>
    </source>
</reference>
<sequence length="244" mass="27465">MNDGIPGVVARMQQRLDELPKELNHRQIFLGTYLRTTQAVGTAIEQARFEDPEWVADWDVKFAELYLDAHDADLAGRSTARPWRLAFDAPAELPPLRHVLLGINAHVNYDLPQGLLAVISDEDFTDSRLMERRRRDHERIDGVLAERVGAEDDQLGGARSLVDRVLTPLNRLSSQRFLRESRQKVWHNTAELQRARLDGPTAYATRLDELELLSAAKIADLLRPGQVLVRLAITGFGVTLPPPA</sequence>
<accession>A0A4R2HWU3</accession>
<proteinExistence type="predicted"/>
<dbReference type="Pfam" id="PF19458">
    <property type="entry name" value="DUF5995"/>
    <property type="match status" value="1"/>
</dbReference>
<protein>
    <submittedName>
        <fullName evidence="1">Uncharacterized protein</fullName>
    </submittedName>
</protein>
<dbReference type="Proteomes" id="UP000294508">
    <property type="component" value="Unassembled WGS sequence"/>
</dbReference>